<accession>A0ACC1UGD9</accession>
<dbReference type="EMBL" id="MU794944">
    <property type="protein sequence ID" value="KAJ3816004.1"/>
    <property type="molecule type" value="Genomic_DNA"/>
</dbReference>
<gene>
    <name evidence="1" type="ORF">F5876DRAFT_71494</name>
</gene>
<sequence length="188" mass="20291">MSSSDLPLLRRIVTSHDSKGISNIESDDQVISETTPIAPGISIAPIWKITDGLPTGDNHLSDDGAKRQIEGLVPANGANVQITELAPGTITPNVLSQSLICIFTNHIIRWQHRTSSLDCNFLLAGELVLVMEDGSETALTQIGDSVVIKGGMHLWRNPSSTKWCRWMTVLMSADPVVINGQALGPMIK</sequence>
<reference evidence="1" key="1">
    <citation type="submission" date="2022-09" db="EMBL/GenBank/DDBJ databases">
        <title>A Global Phylogenomic Analysis of the Shiitake Genus Lentinula.</title>
        <authorList>
            <consortium name="DOE Joint Genome Institute"/>
            <person name="Sierra-Patev S."/>
            <person name="Min B."/>
            <person name="Naranjo-Ortiz M."/>
            <person name="Looney B."/>
            <person name="Konkel Z."/>
            <person name="Slot J.C."/>
            <person name="Sakamoto Y."/>
            <person name="Steenwyk J.L."/>
            <person name="Rokas A."/>
            <person name="Carro J."/>
            <person name="Camarero S."/>
            <person name="Ferreira P."/>
            <person name="Molpeceres G."/>
            <person name="Ruiz-Duenas F.J."/>
            <person name="Serrano A."/>
            <person name="Henrissat B."/>
            <person name="Drula E."/>
            <person name="Hughes K.W."/>
            <person name="Mata J.L."/>
            <person name="Ishikawa N.K."/>
            <person name="Vargas-Isla R."/>
            <person name="Ushijima S."/>
            <person name="Smith C.A."/>
            <person name="Ahrendt S."/>
            <person name="Andreopoulos W."/>
            <person name="He G."/>
            <person name="Labutti K."/>
            <person name="Lipzen A."/>
            <person name="Ng V."/>
            <person name="Riley R."/>
            <person name="Sandor L."/>
            <person name="Barry K."/>
            <person name="Martinez A.T."/>
            <person name="Xiao Y."/>
            <person name="Gibbons J.G."/>
            <person name="Terashima K."/>
            <person name="Grigoriev I.V."/>
            <person name="Hibbett D.S."/>
        </authorList>
    </citation>
    <scope>NUCLEOTIDE SEQUENCE</scope>
    <source>
        <strain evidence="1">TMI1499</strain>
    </source>
</reference>
<comment type="caution">
    <text evidence="1">The sequence shown here is derived from an EMBL/GenBank/DDBJ whole genome shotgun (WGS) entry which is preliminary data.</text>
</comment>
<keyword evidence="2" id="KW-1185">Reference proteome</keyword>
<organism evidence="1 2">
    <name type="scientific">Lentinula aff. lateritia</name>
    <dbReference type="NCBI Taxonomy" id="2804960"/>
    <lineage>
        <taxon>Eukaryota</taxon>
        <taxon>Fungi</taxon>
        <taxon>Dikarya</taxon>
        <taxon>Basidiomycota</taxon>
        <taxon>Agaricomycotina</taxon>
        <taxon>Agaricomycetes</taxon>
        <taxon>Agaricomycetidae</taxon>
        <taxon>Agaricales</taxon>
        <taxon>Marasmiineae</taxon>
        <taxon>Omphalotaceae</taxon>
        <taxon>Lentinula</taxon>
    </lineage>
</organism>
<dbReference type="Proteomes" id="UP001163835">
    <property type="component" value="Unassembled WGS sequence"/>
</dbReference>
<proteinExistence type="predicted"/>
<protein>
    <submittedName>
        <fullName evidence="1">Uncharacterized protein</fullName>
    </submittedName>
</protein>
<name>A0ACC1UGD9_9AGAR</name>
<evidence type="ECO:0000313" key="2">
    <source>
        <dbReference type="Proteomes" id="UP001163835"/>
    </source>
</evidence>
<evidence type="ECO:0000313" key="1">
    <source>
        <dbReference type="EMBL" id="KAJ3816004.1"/>
    </source>
</evidence>